<dbReference type="EMBL" id="MCFI01000016">
    <property type="protein sequence ID" value="ORY78995.1"/>
    <property type="molecule type" value="Genomic_DNA"/>
</dbReference>
<dbReference type="OMA" id="QWETHSA"/>
<evidence type="ECO:0000256" key="1">
    <source>
        <dbReference type="ARBA" id="ARBA00010545"/>
    </source>
</evidence>
<dbReference type="GO" id="GO:0036503">
    <property type="term" value="P:ERAD pathway"/>
    <property type="evidence" value="ECO:0007669"/>
    <property type="project" value="TreeGrafter"/>
</dbReference>
<sequence>MQLVTLITALFITAASAQFQFFDSMFGGHGHPQQQQHQKPVRGPDWYNGLALNTECDEGAYLCPGTMDCVEKPGQCPCPHDLARCEVGAQRVCVSKQAGVKDVCAAIKGFHETL</sequence>
<protein>
    <recommendedName>
        <fullName evidence="2">Long chronological lifespan protein 2</fullName>
    </recommendedName>
</protein>
<feature type="signal peptide" evidence="4">
    <location>
        <begin position="1"/>
        <end position="17"/>
    </location>
</feature>
<proteinExistence type="inferred from homology"/>
<dbReference type="GeneID" id="63782449"/>
<comment type="caution">
    <text evidence="5">The sequence shown here is derived from an EMBL/GenBank/DDBJ whole genome shotgun (WGS) entry which is preliminary data.</text>
</comment>
<dbReference type="RefSeq" id="XP_040723627.1">
    <property type="nucleotide sequence ID" value="XM_040865850.1"/>
</dbReference>
<gene>
    <name evidence="5" type="ORF">BCR37DRAFT_100223</name>
</gene>
<evidence type="ECO:0000256" key="4">
    <source>
        <dbReference type="SAM" id="SignalP"/>
    </source>
</evidence>
<dbReference type="Proteomes" id="UP000193685">
    <property type="component" value="Unassembled WGS sequence"/>
</dbReference>
<evidence type="ECO:0000256" key="3">
    <source>
        <dbReference type="ARBA" id="ARBA00022729"/>
    </source>
</evidence>
<comment type="similarity">
    <text evidence="1">Belongs to the LCL2 family.</text>
</comment>
<accession>A0A1Y2F7V6</accession>
<name>A0A1Y2F7V6_PROLT</name>
<keyword evidence="6" id="KW-1185">Reference proteome</keyword>
<keyword evidence="3 4" id="KW-0732">Signal</keyword>
<reference evidence="5 6" key="1">
    <citation type="submission" date="2016-07" db="EMBL/GenBank/DDBJ databases">
        <title>Pervasive Adenine N6-methylation of Active Genes in Fungi.</title>
        <authorList>
            <consortium name="DOE Joint Genome Institute"/>
            <person name="Mondo S.J."/>
            <person name="Dannebaum R.O."/>
            <person name="Kuo R.C."/>
            <person name="Labutti K."/>
            <person name="Haridas S."/>
            <person name="Kuo A."/>
            <person name="Salamov A."/>
            <person name="Ahrendt S.R."/>
            <person name="Lipzen A."/>
            <person name="Sullivan W."/>
            <person name="Andreopoulos W.B."/>
            <person name="Clum A."/>
            <person name="Lindquist E."/>
            <person name="Daum C."/>
            <person name="Ramamoorthy G.K."/>
            <person name="Gryganskyi A."/>
            <person name="Culley D."/>
            <person name="Magnuson J.K."/>
            <person name="James T.Y."/>
            <person name="O'Malley M.A."/>
            <person name="Stajich J.E."/>
            <person name="Spatafora J.W."/>
            <person name="Visel A."/>
            <person name="Grigoriev I.V."/>
        </authorList>
    </citation>
    <scope>NUCLEOTIDE SEQUENCE [LARGE SCALE GENOMIC DNA]</scope>
    <source>
        <strain evidence="5 6">12-1054</strain>
    </source>
</reference>
<dbReference type="PANTHER" id="PTHR38425">
    <property type="entry name" value="LONG CHRONOLOGICAL LIFESPAN PROTEIN 2"/>
    <property type="match status" value="1"/>
</dbReference>
<evidence type="ECO:0000313" key="5">
    <source>
        <dbReference type="EMBL" id="ORY78995.1"/>
    </source>
</evidence>
<evidence type="ECO:0000313" key="6">
    <source>
        <dbReference type="Proteomes" id="UP000193685"/>
    </source>
</evidence>
<dbReference type="STRING" id="56484.A0A1Y2F7V6"/>
<dbReference type="PANTHER" id="PTHR38425:SF1">
    <property type="entry name" value="LONG CHRONOLOGICAL LIFESPAN PROTEIN 2"/>
    <property type="match status" value="1"/>
</dbReference>
<dbReference type="AlphaFoldDB" id="A0A1Y2F7V6"/>
<dbReference type="InterPro" id="IPR034543">
    <property type="entry name" value="LCL2"/>
</dbReference>
<feature type="chain" id="PRO_5012869870" description="Long chronological lifespan protein 2" evidence="4">
    <location>
        <begin position="18"/>
        <end position="114"/>
    </location>
</feature>
<organism evidence="5 6">
    <name type="scientific">Protomyces lactucae-debilis</name>
    <dbReference type="NCBI Taxonomy" id="2754530"/>
    <lineage>
        <taxon>Eukaryota</taxon>
        <taxon>Fungi</taxon>
        <taxon>Dikarya</taxon>
        <taxon>Ascomycota</taxon>
        <taxon>Taphrinomycotina</taxon>
        <taxon>Taphrinomycetes</taxon>
        <taxon>Taphrinales</taxon>
        <taxon>Protomycetaceae</taxon>
        <taxon>Protomyces</taxon>
    </lineage>
</organism>
<dbReference type="OrthoDB" id="2234316at2759"/>
<evidence type="ECO:0000256" key="2">
    <source>
        <dbReference type="ARBA" id="ARBA00018534"/>
    </source>
</evidence>